<proteinExistence type="predicted"/>
<keyword evidence="1" id="KW-0472">Membrane</keyword>
<sequence length="595" mass="65420">MQDKNTVTLTDTMEYWPYAVRDGVKIRAYDIALIPESVTIHKMNADGSKGEKLDNHKYPMTYETEEIQPNWAPVPYVNNILRFTLPDATPLIIDYTYAVIVMKDEHGKPITDQIQTGAVGGGAVKNKAVLESGSSAEVPWVVGKFQSGATASIDAMFAYKVDSTNYTATIPGARFKLCKWIGDDWTGGELPRGSYDSYAACVPENETGSQLADGQGPLVSTNGGRWVLVNDNVVAGSDGLVVIQEIVAKTQGDVRTFLDANVAYALVETEAPSGYILDPRPHFFHRFTSASPAVHKPTDVESQAMMNNAVMYVPNMSQRSPLRIEKRWFAPAENGGEPIPVDKEDGEISVDIYRSSTTMKAGHRYMEYDVKAVNAYNDAIVHDIESGKMVTNSTVTTTIDGYADWMADKTELKVNGKTVARGAAVNNYEVTLATDTQIEVVVPHSDQHTYAVERDSQPAENAAEVNKDEEKKLYRKGITVSAKNGWTTMVDDLPRFEMSEDGKLITYFYYSIRETGKAALYQVAKSRSYALDPYENNDGIQLGTIYANNWRYATNGDDTGVELPGTGAEGRSVMLTAVALAMLASAFLLLRKIVQ</sequence>
<gene>
    <name evidence="2" type="ORF">BMAGN_1523</name>
</gene>
<evidence type="ECO:0000313" key="2">
    <source>
        <dbReference type="EMBL" id="KFI67816.1"/>
    </source>
</evidence>
<protein>
    <submittedName>
        <fullName evidence="2">Uncharacterized protein</fullName>
    </submittedName>
</protein>
<keyword evidence="3" id="KW-1185">Reference proteome</keyword>
<evidence type="ECO:0000256" key="1">
    <source>
        <dbReference type="SAM" id="Phobius"/>
    </source>
</evidence>
<accession>A0A087B9W6</accession>
<name>A0A087B9W6_9BIFI</name>
<dbReference type="GO" id="GO:0005975">
    <property type="term" value="P:carbohydrate metabolic process"/>
    <property type="evidence" value="ECO:0007669"/>
    <property type="project" value="UniProtKB-ARBA"/>
</dbReference>
<dbReference type="AlphaFoldDB" id="A0A087B9W6"/>
<feature type="transmembrane region" description="Helical" evidence="1">
    <location>
        <begin position="572"/>
        <end position="590"/>
    </location>
</feature>
<dbReference type="Proteomes" id="UP000029052">
    <property type="component" value="Unassembled WGS sequence"/>
</dbReference>
<keyword evidence="1" id="KW-0812">Transmembrane</keyword>
<reference evidence="2 3" key="1">
    <citation type="submission" date="2014-03" db="EMBL/GenBank/DDBJ databases">
        <title>Genomics of Bifidobacteria.</title>
        <authorList>
            <person name="Ventura M."/>
            <person name="Milani C."/>
            <person name="Lugli G.A."/>
        </authorList>
    </citation>
    <scope>NUCLEOTIDE SEQUENCE [LARGE SCALE GENOMIC DNA]</scope>
    <source>
        <strain evidence="2 3">LMG 11591</strain>
    </source>
</reference>
<dbReference type="EMBL" id="JGZB01000007">
    <property type="protein sequence ID" value="KFI67816.1"/>
    <property type="molecule type" value="Genomic_DNA"/>
</dbReference>
<evidence type="ECO:0000313" key="3">
    <source>
        <dbReference type="Proteomes" id="UP000029052"/>
    </source>
</evidence>
<dbReference type="InterPro" id="IPR013783">
    <property type="entry name" value="Ig-like_fold"/>
</dbReference>
<comment type="caution">
    <text evidence="2">The sequence shown here is derived from an EMBL/GenBank/DDBJ whole genome shotgun (WGS) entry which is preliminary data.</text>
</comment>
<organism evidence="2 3">
    <name type="scientific">Bifidobacterium magnum</name>
    <dbReference type="NCBI Taxonomy" id="1692"/>
    <lineage>
        <taxon>Bacteria</taxon>
        <taxon>Bacillati</taxon>
        <taxon>Actinomycetota</taxon>
        <taxon>Actinomycetes</taxon>
        <taxon>Bifidobacteriales</taxon>
        <taxon>Bifidobacteriaceae</taxon>
        <taxon>Bifidobacterium</taxon>
    </lineage>
</organism>
<keyword evidence="1" id="KW-1133">Transmembrane helix</keyword>
<dbReference type="Gene3D" id="2.60.40.10">
    <property type="entry name" value="Immunoglobulins"/>
    <property type="match status" value="1"/>
</dbReference>